<evidence type="ECO:0000313" key="1">
    <source>
        <dbReference type="EMBL" id="TQV87365.1"/>
    </source>
</evidence>
<dbReference type="RefSeq" id="WP_142894032.1">
    <property type="nucleotide sequence ID" value="NZ_ML660164.1"/>
</dbReference>
<dbReference type="OrthoDB" id="5881728at2"/>
<dbReference type="Proteomes" id="UP000315439">
    <property type="component" value="Unassembled WGS sequence"/>
</dbReference>
<sequence length="185" mass="21397">MEIYAIREDGFKYQELDLLVTDILDIFPPKYTPADAVHFSYNNIALSEFWVLKKTGWSKIEGRENLIPDITKWLNATLLLSPKAHRYLSDLMSPYGEFLPIQIEDEENPHYIFNCLTTVDVDESKSSIQESRIVFLEESIGDKLFFKAPFQSCQDVYCTGRAKEQIESLGFSGIVFDDRLFSPFE</sequence>
<comment type="caution">
    <text evidence="1">The sequence shown here is derived from an EMBL/GenBank/DDBJ whole genome shotgun (WGS) entry which is preliminary data.</text>
</comment>
<gene>
    <name evidence="1" type="ORF">FLL46_13030</name>
</gene>
<dbReference type="AlphaFoldDB" id="A0A545UD27"/>
<accession>A0A545UD27</accession>
<evidence type="ECO:0000313" key="2">
    <source>
        <dbReference type="Proteomes" id="UP000315439"/>
    </source>
</evidence>
<proteinExistence type="predicted"/>
<dbReference type="EMBL" id="VIKS01000008">
    <property type="protein sequence ID" value="TQV87365.1"/>
    <property type="molecule type" value="Genomic_DNA"/>
</dbReference>
<protein>
    <submittedName>
        <fullName evidence="1">Response regulator receiver protein</fullName>
    </submittedName>
</protein>
<organism evidence="1 2">
    <name type="scientific">Aliikangiella coralliicola</name>
    <dbReference type="NCBI Taxonomy" id="2592383"/>
    <lineage>
        <taxon>Bacteria</taxon>
        <taxon>Pseudomonadati</taxon>
        <taxon>Pseudomonadota</taxon>
        <taxon>Gammaproteobacteria</taxon>
        <taxon>Oceanospirillales</taxon>
        <taxon>Pleioneaceae</taxon>
        <taxon>Aliikangiella</taxon>
    </lineage>
</organism>
<reference evidence="1 2" key="1">
    <citation type="submission" date="2019-07" db="EMBL/GenBank/DDBJ databases">
        <title>Draft genome for Aliikangiella sp. M105.</title>
        <authorList>
            <person name="Wang G."/>
        </authorList>
    </citation>
    <scope>NUCLEOTIDE SEQUENCE [LARGE SCALE GENOMIC DNA]</scope>
    <source>
        <strain evidence="1 2">M105</strain>
    </source>
</reference>
<keyword evidence="2" id="KW-1185">Reference proteome</keyword>
<name>A0A545UD27_9GAMM</name>